<feature type="compositionally biased region" description="Low complexity" evidence="1">
    <location>
        <begin position="216"/>
        <end position="228"/>
    </location>
</feature>
<dbReference type="RefSeq" id="XP_014564712.1">
    <property type="nucleotide sequence ID" value="XM_014709226.1"/>
</dbReference>
<dbReference type="EMBL" id="BABT02000054">
    <property type="protein sequence ID" value="GAA95038.1"/>
    <property type="molecule type" value="Genomic_DNA"/>
</dbReference>
<feature type="region of interest" description="Disordered" evidence="1">
    <location>
        <begin position="489"/>
        <end position="527"/>
    </location>
</feature>
<proteinExistence type="predicted"/>
<protein>
    <submittedName>
        <fullName evidence="2">Uncharacterized protein</fullName>
    </submittedName>
</protein>
<dbReference type="AlphaFoldDB" id="G7DWU1"/>
<evidence type="ECO:0000256" key="1">
    <source>
        <dbReference type="SAM" id="MobiDB-lite"/>
    </source>
</evidence>
<dbReference type="InParanoid" id="G7DWU1"/>
<dbReference type="HOGENOM" id="CLU_404429_0_0_1"/>
<feature type="compositionally biased region" description="Polar residues" evidence="1">
    <location>
        <begin position="503"/>
        <end position="518"/>
    </location>
</feature>
<evidence type="ECO:0000313" key="3">
    <source>
        <dbReference type="Proteomes" id="UP000009131"/>
    </source>
</evidence>
<feature type="region of interest" description="Disordered" evidence="1">
    <location>
        <begin position="209"/>
        <end position="230"/>
    </location>
</feature>
<dbReference type="Proteomes" id="UP000009131">
    <property type="component" value="Unassembled WGS sequence"/>
</dbReference>
<name>G7DWU1_MIXOS</name>
<dbReference type="STRING" id="764103.G7DWU1"/>
<gene>
    <name evidence="2" type="primary">Mo01693</name>
    <name evidence="2" type="ORF">E5Q_01693</name>
</gene>
<feature type="region of interest" description="Disordered" evidence="1">
    <location>
        <begin position="18"/>
        <end position="44"/>
    </location>
</feature>
<evidence type="ECO:0000313" key="2">
    <source>
        <dbReference type="EMBL" id="GAA95038.1"/>
    </source>
</evidence>
<organism evidence="2 3">
    <name type="scientific">Mixia osmundae (strain CBS 9802 / IAM 14324 / JCM 22182 / KY 12970)</name>
    <dbReference type="NCBI Taxonomy" id="764103"/>
    <lineage>
        <taxon>Eukaryota</taxon>
        <taxon>Fungi</taxon>
        <taxon>Dikarya</taxon>
        <taxon>Basidiomycota</taxon>
        <taxon>Pucciniomycotina</taxon>
        <taxon>Mixiomycetes</taxon>
        <taxon>Mixiales</taxon>
        <taxon>Mixiaceae</taxon>
        <taxon>Mixia</taxon>
    </lineage>
</organism>
<feature type="compositionally biased region" description="Polar residues" evidence="1">
    <location>
        <begin position="18"/>
        <end position="28"/>
    </location>
</feature>
<feature type="region of interest" description="Disordered" evidence="1">
    <location>
        <begin position="607"/>
        <end position="680"/>
    </location>
</feature>
<sequence length="680" mass="72681">MTLHRSALRLQLSNRATLDSASAGSAQLNGADARTPSASPEENKRGYFDIMPRLDTSSLASTACEEVKTPLPRTPNTLFGVLHGHAGLQNNNDDGVTEPSALSTTYLTAGDLNGATSGMITPTYGLAPHTPLPYALKDGYHTPTVDVFGSSTAMTPNFAFGRAALSRTGSRPSMGLRRTSSMFSAGMNISDDEEEEADALLQARLARRRRSLHARTGSTSSTASSMSGFDDLAPHAMLESEESEESLEDKEMQTEWTPYERDILASTYDAYIDKIARSGTPFTGVPPSQTLHAIARHLLTRHAEPIVESGQARQKWRHSLFVTKARVLAFAKARKAFEDSQLAPAHEAGNGATPRAAQDTTDVQMQPEADAALATLAKTGGVAVGHRRRLSSQRSMDFLPYQKDTNALSKLSSRLQPQEEASALDNAHISLMRSFSSSAVAPALTTAVEPTPSLLKPSGASTFTFGTGATVSAVPLGLEQIASIVTDDADTKSKVTPPRPLQRSRSSYGQTSTLPSQRGHNKKPSLSSSIKILSRADKALAEESASTYLPTPPESARKHSKLTYLDATKNRPALFLSPADPIMPQFGRPVMSNDADAAEAKRQWRANALIDSPNSDTNESSPGGRTDGSDEADEPSGNRATKRKASITPLTPQFLEPSSFRAGANPTEGGLRSPFTAEFA</sequence>
<accession>G7DWU1</accession>
<reference evidence="2 3" key="1">
    <citation type="journal article" date="2011" name="J. Gen. Appl. Microbiol.">
        <title>Draft genome sequencing of the enigmatic basidiomycete Mixia osmundae.</title>
        <authorList>
            <person name="Nishida H."/>
            <person name="Nagatsuka Y."/>
            <person name="Sugiyama J."/>
        </authorList>
    </citation>
    <scope>NUCLEOTIDE SEQUENCE [LARGE SCALE GENOMIC DNA]</scope>
    <source>
        <strain evidence="3">CBS 9802 / IAM 14324 / JCM 22182 / KY 12970</strain>
    </source>
</reference>
<feature type="region of interest" description="Disordered" evidence="1">
    <location>
        <begin position="341"/>
        <end position="360"/>
    </location>
</feature>
<dbReference type="eggNOG" id="ENOG502SFB5">
    <property type="taxonomic scope" value="Eukaryota"/>
</dbReference>
<feature type="compositionally biased region" description="Polar residues" evidence="1">
    <location>
        <begin position="612"/>
        <end position="623"/>
    </location>
</feature>
<dbReference type="OrthoDB" id="10687799at2759"/>
<comment type="caution">
    <text evidence="2">The sequence shown here is derived from an EMBL/GenBank/DDBJ whole genome shotgun (WGS) entry which is preliminary data.</text>
</comment>
<reference evidence="2 3" key="2">
    <citation type="journal article" date="2012" name="Open Biol.">
        <title>Characteristics of nucleosomes and linker DNA regions on the genome of the basidiomycete Mixia osmundae revealed by mono- and dinucleosome mapping.</title>
        <authorList>
            <person name="Nishida H."/>
            <person name="Kondo S."/>
            <person name="Matsumoto T."/>
            <person name="Suzuki Y."/>
            <person name="Yoshikawa H."/>
            <person name="Taylor T.D."/>
            <person name="Sugiyama J."/>
        </authorList>
    </citation>
    <scope>NUCLEOTIDE SEQUENCE [LARGE SCALE GENOMIC DNA]</scope>
    <source>
        <strain evidence="3">CBS 9802 / IAM 14324 / JCM 22182 / KY 12970</strain>
    </source>
</reference>
<dbReference type="RefSeq" id="XP_014566716.1">
    <property type="nucleotide sequence ID" value="XM_014711230.1"/>
</dbReference>
<keyword evidence="3" id="KW-1185">Reference proteome</keyword>